<name>A0A2K5KTW8_CERAT</name>
<dbReference type="GeneTree" id="ENSGT00980000199520"/>
<dbReference type="AlphaFoldDB" id="A0A2K5KTW8"/>
<sequence length="68" mass="7402">MNFKWSRRSLRASVLTFPPRPSCHHITGCQWRVAVNVLRCCIRISAVQCIRATGSGGACLSACPAGEL</sequence>
<dbReference type="Proteomes" id="UP000233060">
    <property type="component" value="Unassembled WGS sequence"/>
</dbReference>
<keyword evidence="2" id="KW-1185">Reference proteome</keyword>
<dbReference type="Ensembl" id="ENSCATT00000017086.1">
    <property type="protein sequence ID" value="ENSCATP00000004138.1"/>
    <property type="gene ID" value="ENSCATG00000015046.1"/>
</dbReference>
<accession>A0A2K5KTW8</accession>
<protein>
    <submittedName>
        <fullName evidence="1">Uncharacterized protein</fullName>
    </submittedName>
</protein>
<reference evidence="1" key="1">
    <citation type="submission" date="2025-08" db="UniProtKB">
        <authorList>
            <consortium name="Ensembl"/>
        </authorList>
    </citation>
    <scope>IDENTIFICATION</scope>
</reference>
<evidence type="ECO:0000313" key="2">
    <source>
        <dbReference type="Proteomes" id="UP000233060"/>
    </source>
</evidence>
<evidence type="ECO:0000313" key="1">
    <source>
        <dbReference type="Ensembl" id="ENSCATP00000004138.1"/>
    </source>
</evidence>
<proteinExistence type="predicted"/>
<organism evidence="1 2">
    <name type="scientific">Cercocebus atys</name>
    <name type="common">Sooty mangabey</name>
    <name type="synonym">Cercocebus torquatus atys</name>
    <dbReference type="NCBI Taxonomy" id="9531"/>
    <lineage>
        <taxon>Eukaryota</taxon>
        <taxon>Metazoa</taxon>
        <taxon>Chordata</taxon>
        <taxon>Craniata</taxon>
        <taxon>Vertebrata</taxon>
        <taxon>Euteleostomi</taxon>
        <taxon>Mammalia</taxon>
        <taxon>Eutheria</taxon>
        <taxon>Euarchontoglires</taxon>
        <taxon>Primates</taxon>
        <taxon>Haplorrhini</taxon>
        <taxon>Catarrhini</taxon>
        <taxon>Cercopithecidae</taxon>
        <taxon>Cercopithecinae</taxon>
        <taxon>Cercocebus</taxon>
    </lineage>
</organism>
<reference evidence="1" key="2">
    <citation type="submission" date="2025-09" db="UniProtKB">
        <authorList>
            <consortium name="Ensembl"/>
        </authorList>
    </citation>
    <scope>IDENTIFICATION</scope>
</reference>